<evidence type="ECO:0000256" key="4">
    <source>
        <dbReference type="ARBA" id="ARBA00022723"/>
    </source>
</evidence>
<dbReference type="PROSITE" id="PS51318">
    <property type="entry name" value="TAT"/>
    <property type="match status" value="1"/>
</dbReference>
<dbReference type="PANTHER" id="PTHR43177:SF3">
    <property type="entry name" value="PROTEIN NRFC HOMOLOG"/>
    <property type="match status" value="1"/>
</dbReference>
<dbReference type="KEGG" id="dfl:DFE_2313"/>
<keyword evidence="4" id="KW-0479">Metal-binding</keyword>
<dbReference type="RefSeq" id="WP_126379675.1">
    <property type="nucleotide sequence ID" value="NZ_AP017378.1"/>
</dbReference>
<dbReference type="InterPro" id="IPR006311">
    <property type="entry name" value="TAT_signal"/>
</dbReference>
<dbReference type="InterPro" id="IPR054822">
    <property type="entry name" value="DsrO-like"/>
</dbReference>
<dbReference type="NCBIfam" id="NF045797">
    <property type="entry name" value="DsrO"/>
    <property type="match status" value="1"/>
</dbReference>
<dbReference type="PANTHER" id="PTHR43177">
    <property type="entry name" value="PROTEIN NRFC"/>
    <property type="match status" value="1"/>
</dbReference>
<dbReference type="InterPro" id="IPR017900">
    <property type="entry name" value="4Fe4S_Fe_S_CS"/>
</dbReference>
<dbReference type="InterPro" id="IPR017896">
    <property type="entry name" value="4Fe4S_Fe-S-bd"/>
</dbReference>
<feature type="domain" description="4Fe-4S ferredoxin-type" evidence="8">
    <location>
        <begin position="142"/>
        <end position="171"/>
    </location>
</feature>
<comment type="subunit">
    <text evidence="2">Heterodimer of a large and a small subunit.</text>
</comment>
<dbReference type="InterPro" id="IPR050954">
    <property type="entry name" value="ET_IronSulfur_Cluster-Binding"/>
</dbReference>
<accession>A0A2Z6B0K1</accession>
<dbReference type="PROSITE" id="PS51379">
    <property type="entry name" value="4FE4S_FER_2"/>
    <property type="match status" value="1"/>
</dbReference>
<gene>
    <name evidence="9" type="ORF">DFE_2313</name>
</gene>
<dbReference type="SUPFAM" id="SSF54862">
    <property type="entry name" value="4Fe-4S ferredoxins"/>
    <property type="match status" value="1"/>
</dbReference>
<dbReference type="Pfam" id="PF13247">
    <property type="entry name" value="Fer4_11"/>
    <property type="match status" value="1"/>
</dbReference>
<dbReference type="CDD" id="cd10551">
    <property type="entry name" value="PsrB"/>
    <property type="match status" value="1"/>
</dbReference>
<sequence length="256" mass="29161">MKTNRRHFLKVAGVTAMGLAAGAGTAAASYLPHYDHVAPNHDHLTAGRWGMVIDTRKFHHKEDFLPLVEACHKYHNVPTIPGNQEIKWLWTDSFHHSFPNKHNEFLEEKMHHQDFLLLCNHCKNPPCVRVCPTQATYKRADGIVIMDMHRCIGCRFCMAGCPYGSRSFNFQDPRPFIAEQNTDYPTRTKGVVEKCNFCAERLAEGKLPACVEASEGKLIFGDLNNPESEIRHILAENYTIRRKPDLGTEPSVFYII</sequence>
<dbReference type="OrthoDB" id="9789030at2"/>
<evidence type="ECO:0000313" key="10">
    <source>
        <dbReference type="Proteomes" id="UP000269883"/>
    </source>
</evidence>
<evidence type="ECO:0000256" key="6">
    <source>
        <dbReference type="ARBA" id="ARBA00023014"/>
    </source>
</evidence>
<evidence type="ECO:0000256" key="5">
    <source>
        <dbReference type="ARBA" id="ARBA00023004"/>
    </source>
</evidence>
<dbReference type="GO" id="GO:0042597">
    <property type="term" value="C:periplasmic space"/>
    <property type="evidence" value="ECO:0007669"/>
    <property type="project" value="UniProtKB-SubCell"/>
</dbReference>
<evidence type="ECO:0000259" key="8">
    <source>
        <dbReference type="PROSITE" id="PS51379"/>
    </source>
</evidence>
<reference evidence="9 10" key="1">
    <citation type="journal article" date="2018" name="Sci. Adv.">
        <title>Multi-heme cytochromes provide a pathway for survival in energy-limited environments.</title>
        <authorList>
            <person name="Deng X."/>
            <person name="Dohmae N."/>
            <person name="Nealson K.H."/>
            <person name="Hashimoto K."/>
            <person name="Okamoto A."/>
        </authorList>
    </citation>
    <scope>NUCLEOTIDE SEQUENCE [LARGE SCALE GENOMIC DNA]</scope>
    <source>
        <strain evidence="9 10">IS5</strain>
    </source>
</reference>
<dbReference type="Proteomes" id="UP000269883">
    <property type="component" value="Chromosome"/>
</dbReference>
<dbReference type="PROSITE" id="PS00198">
    <property type="entry name" value="4FE4S_FER_1"/>
    <property type="match status" value="1"/>
</dbReference>
<keyword evidence="5" id="KW-0408">Iron</keyword>
<dbReference type="InterPro" id="IPR019546">
    <property type="entry name" value="TAT_signal_bac_arc"/>
</dbReference>
<feature type="chain" id="PRO_5016429696" evidence="7">
    <location>
        <begin position="27"/>
        <end position="256"/>
    </location>
</feature>
<name>A0A2Z6B0K1_9BACT</name>
<dbReference type="GO" id="GO:0051539">
    <property type="term" value="F:4 iron, 4 sulfur cluster binding"/>
    <property type="evidence" value="ECO:0007669"/>
    <property type="project" value="UniProtKB-KW"/>
</dbReference>
<organism evidence="9 10">
    <name type="scientific">Desulfovibrio ferrophilus</name>
    <dbReference type="NCBI Taxonomy" id="241368"/>
    <lineage>
        <taxon>Bacteria</taxon>
        <taxon>Pseudomonadati</taxon>
        <taxon>Thermodesulfobacteriota</taxon>
        <taxon>Desulfovibrionia</taxon>
        <taxon>Desulfovibrionales</taxon>
        <taxon>Desulfovibrionaceae</taxon>
        <taxon>Desulfovibrio</taxon>
    </lineage>
</organism>
<keyword evidence="7" id="KW-0732">Signal</keyword>
<dbReference type="Gene3D" id="3.30.70.20">
    <property type="match status" value="2"/>
</dbReference>
<feature type="signal peptide" evidence="7">
    <location>
        <begin position="1"/>
        <end position="26"/>
    </location>
</feature>
<keyword evidence="10" id="KW-1185">Reference proteome</keyword>
<keyword evidence="6" id="KW-0411">Iron-sulfur</keyword>
<evidence type="ECO:0000256" key="7">
    <source>
        <dbReference type="SAM" id="SignalP"/>
    </source>
</evidence>
<proteinExistence type="predicted"/>
<dbReference type="NCBIfam" id="TIGR01409">
    <property type="entry name" value="TAT_signal_seq"/>
    <property type="match status" value="1"/>
</dbReference>
<dbReference type="AlphaFoldDB" id="A0A2Z6B0K1"/>
<evidence type="ECO:0000313" key="9">
    <source>
        <dbReference type="EMBL" id="BBD09039.1"/>
    </source>
</evidence>
<evidence type="ECO:0000256" key="2">
    <source>
        <dbReference type="ARBA" id="ARBA00011771"/>
    </source>
</evidence>
<protein>
    <submittedName>
        <fullName evidence="9">4Fe-4S ferredoxin</fullName>
    </submittedName>
</protein>
<comment type="subcellular location">
    <subcellularLocation>
        <location evidence="1">Periplasm</location>
    </subcellularLocation>
</comment>
<evidence type="ECO:0000256" key="3">
    <source>
        <dbReference type="ARBA" id="ARBA00022485"/>
    </source>
</evidence>
<keyword evidence="3" id="KW-0004">4Fe-4S</keyword>
<dbReference type="GO" id="GO:0046872">
    <property type="term" value="F:metal ion binding"/>
    <property type="evidence" value="ECO:0007669"/>
    <property type="project" value="UniProtKB-KW"/>
</dbReference>
<evidence type="ECO:0000256" key="1">
    <source>
        <dbReference type="ARBA" id="ARBA00004418"/>
    </source>
</evidence>
<dbReference type="EMBL" id="AP017378">
    <property type="protein sequence ID" value="BBD09039.1"/>
    <property type="molecule type" value="Genomic_DNA"/>
</dbReference>